<keyword evidence="2" id="KW-1185">Reference proteome</keyword>
<dbReference type="KEGG" id="ifl:C1H71_02845"/>
<evidence type="ECO:0000313" key="2">
    <source>
        <dbReference type="Proteomes" id="UP000515917"/>
    </source>
</evidence>
<name>A0A7G3G5R3_9NEIS</name>
<dbReference type="EMBL" id="CP025781">
    <property type="protein sequence ID" value="QBC42596.1"/>
    <property type="molecule type" value="Genomic_DNA"/>
</dbReference>
<reference evidence="1 2" key="1">
    <citation type="submission" date="2018-01" db="EMBL/GenBank/DDBJ databases">
        <title>Genome sequence of Iodobacter sp. strain PCH194 isolated from Indian Trans-Himalaya.</title>
        <authorList>
            <person name="Kumar V."/>
            <person name="Thakur V."/>
            <person name="Kumar S."/>
            <person name="Singh D."/>
        </authorList>
    </citation>
    <scope>NUCLEOTIDE SEQUENCE [LARGE SCALE GENOMIC DNA]</scope>
    <source>
        <strain evidence="1 2">PCH194</strain>
    </source>
</reference>
<evidence type="ECO:0000313" key="1">
    <source>
        <dbReference type="EMBL" id="QBC42596.1"/>
    </source>
</evidence>
<evidence type="ECO:0008006" key="3">
    <source>
        <dbReference type="Google" id="ProtNLM"/>
    </source>
</evidence>
<proteinExistence type="predicted"/>
<dbReference type="Proteomes" id="UP000515917">
    <property type="component" value="Chromosome"/>
</dbReference>
<accession>A0A7G3G5R3</accession>
<gene>
    <name evidence="1" type="ORF">C1H71_02845</name>
</gene>
<protein>
    <recommendedName>
        <fullName evidence="3">RiboL-PSP-HEPN domain-containing protein</fullName>
    </recommendedName>
</protein>
<dbReference type="RefSeq" id="WP_130105216.1">
    <property type="nucleotide sequence ID" value="NZ_CP025781.1"/>
</dbReference>
<organism evidence="1 2">
    <name type="scientific">Iodobacter fluviatilis</name>
    <dbReference type="NCBI Taxonomy" id="537"/>
    <lineage>
        <taxon>Bacteria</taxon>
        <taxon>Pseudomonadati</taxon>
        <taxon>Pseudomonadota</taxon>
        <taxon>Betaproteobacteria</taxon>
        <taxon>Neisseriales</taxon>
        <taxon>Chitinibacteraceae</taxon>
        <taxon>Iodobacter</taxon>
    </lineage>
</organism>
<sequence length="219" mass="25716">MFKLRPTNPELEKVTKFTVKKKASYLRSHFKSLENTFQEKSASLWQEIELEDKRTENHDDDSQYDYSASESLKEIEHIYLRMHRYSAILATYSYLESSMNKLCEELKKEMKIKISVDDLNGDGIHRCKKYLTLLANVDFEKINPQWSHLATLNKLRNCIMHADGNAELVRDSEKFITQIKSNRDMYFVEQNMVMVSNDFVCQSIDNIEIALIHIIGYGK</sequence>
<dbReference type="AlphaFoldDB" id="A0A7G3G5R3"/>